<dbReference type="AlphaFoldDB" id="A0A9J6A920"/>
<evidence type="ECO:0000313" key="2">
    <source>
        <dbReference type="EMBL" id="KAG5620977.1"/>
    </source>
</evidence>
<reference evidence="2 3" key="1">
    <citation type="submission" date="2020-09" db="EMBL/GenBank/DDBJ databases">
        <title>De no assembly of potato wild relative species, Solanum commersonii.</title>
        <authorList>
            <person name="Cho K."/>
        </authorList>
    </citation>
    <scope>NUCLEOTIDE SEQUENCE [LARGE SCALE GENOMIC DNA]</scope>
    <source>
        <strain evidence="2">LZ3.2</strain>
        <tissue evidence="2">Leaf</tissue>
    </source>
</reference>
<keyword evidence="3" id="KW-1185">Reference proteome</keyword>
<organism evidence="2 3">
    <name type="scientific">Solanum commersonii</name>
    <name type="common">Commerson's wild potato</name>
    <name type="synonym">Commerson's nightshade</name>
    <dbReference type="NCBI Taxonomy" id="4109"/>
    <lineage>
        <taxon>Eukaryota</taxon>
        <taxon>Viridiplantae</taxon>
        <taxon>Streptophyta</taxon>
        <taxon>Embryophyta</taxon>
        <taxon>Tracheophyta</taxon>
        <taxon>Spermatophyta</taxon>
        <taxon>Magnoliopsida</taxon>
        <taxon>eudicotyledons</taxon>
        <taxon>Gunneridae</taxon>
        <taxon>Pentapetalae</taxon>
        <taxon>asterids</taxon>
        <taxon>lamiids</taxon>
        <taxon>Solanales</taxon>
        <taxon>Solanaceae</taxon>
        <taxon>Solanoideae</taxon>
        <taxon>Solaneae</taxon>
        <taxon>Solanum</taxon>
    </lineage>
</organism>
<dbReference type="EMBL" id="JACXVP010000002">
    <property type="protein sequence ID" value="KAG5620977.1"/>
    <property type="molecule type" value="Genomic_DNA"/>
</dbReference>
<proteinExistence type="predicted"/>
<accession>A0A9J6A920</accession>
<feature type="compositionally biased region" description="Basic and acidic residues" evidence="1">
    <location>
        <begin position="64"/>
        <end position="81"/>
    </location>
</feature>
<sequence>MVEIIAFIRGEKLRRNEKKKKVDDDNFSSPTVDDNILPLAVVDNDLAAVDAYFAEEVDEEMKEDEMKEEEKQQDKEKMTEK</sequence>
<evidence type="ECO:0000256" key="1">
    <source>
        <dbReference type="SAM" id="MobiDB-lite"/>
    </source>
</evidence>
<gene>
    <name evidence="2" type="ORF">H5410_006195</name>
</gene>
<feature type="region of interest" description="Disordered" evidence="1">
    <location>
        <begin position="58"/>
        <end position="81"/>
    </location>
</feature>
<protein>
    <submittedName>
        <fullName evidence="2">Uncharacterized protein</fullName>
    </submittedName>
</protein>
<dbReference type="Proteomes" id="UP000824120">
    <property type="component" value="Chromosome 2"/>
</dbReference>
<comment type="caution">
    <text evidence="2">The sequence shown here is derived from an EMBL/GenBank/DDBJ whole genome shotgun (WGS) entry which is preliminary data.</text>
</comment>
<name>A0A9J6A920_SOLCO</name>
<evidence type="ECO:0000313" key="3">
    <source>
        <dbReference type="Proteomes" id="UP000824120"/>
    </source>
</evidence>